<name>A0A150MAY5_9BACI</name>
<feature type="transmembrane region" description="Helical" evidence="1">
    <location>
        <begin position="86"/>
        <end position="107"/>
    </location>
</feature>
<dbReference type="STRING" id="301148.B4135_1659"/>
<protein>
    <recommendedName>
        <fullName evidence="4">Type II secretion system protein GspF domain-containing protein</fullName>
    </recommendedName>
</protein>
<evidence type="ECO:0000313" key="2">
    <source>
        <dbReference type="EMBL" id="KYD21379.1"/>
    </source>
</evidence>
<feature type="transmembrane region" description="Helical" evidence="1">
    <location>
        <begin position="12"/>
        <end position="35"/>
    </location>
</feature>
<dbReference type="AlphaFoldDB" id="A0A150MAY5"/>
<reference evidence="2 3" key="1">
    <citation type="submission" date="2016-01" db="EMBL/GenBank/DDBJ databases">
        <title>Draft Genome Sequences of Seven Thermophilic Sporeformers Isolated from Foods.</title>
        <authorList>
            <person name="Berendsen E.M."/>
            <person name="Wells-Bennik M.H."/>
            <person name="Krawcyk A.O."/>
            <person name="De Jong A."/>
            <person name="Holsappel S."/>
            <person name="Eijlander R.T."/>
            <person name="Kuipers O.P."/>
        </authorList>
    </citation>
    <scope>NUCLEOTIDE SEQUENCE [LARGE SCALE GENOMIC DNA]</scope>
    <source>
        <strain evidence="2 3">B4135</strain>
    </source>
</reference>
<dbReference type="OrthoDB" id="2831756at2"/>
<accession>A0A150MAY5</accession>
<dbReference type="Proteomes" id="UP000075683">
    <property type="component" value="Unassembled WGS sequence"/>
</dbReference>
<dbReference type="RefSeq" id="WP_061568261.1">
    <property type="nucleotide sequence ID" value="NZ_LQYT01000020.1"/>
</dbReference>
<evidence type="ECO:0008006" key="4">
    <source>
        <dbReference type="Google" id="ProtNLM"/>
    </source>
</evidence>
<gene>
    <name evidence="2" type="ORF">B4135_1659</name>
</gene>
<proteinExistence type="predicted"/>
<feature type="transmembrane region" description="Helical" evidence="1">
    <location>
        <begin position="270"/>
        <end position="298"/>
    </location>
</feature>
<comment type="caution">
    <text evidence="2">The sequence shown here is derived from an EMBL/GenBank/DDBJ whole genome shotgun (WGS) entry which is preliminary data.</text>
</comment>
<evidence type="ECO:0000313" key="3">
    <source>
        <dbReference type="Proteomes" id="UP000075683"/>
    </source>
</evidence>
<dbReference type="EMBL" id="LQYT01000020">
    <property type="protein sequence ID" value="KYD21379.1"/>
    <property type="molecule type" value="Genomic_DNA"/>
</dbReference>
<sequence>MHEVLFFKYLPFLIYLAAVLLSFLAGILVYTGLSLKEERVQQRLRIRQNWNQNKKKLIEWASKGKAEEWMERAQYPLGLNGFRYNVLYWGILIFLTNYYVFLPMIVGSTSRKSLIAILAIVLIGYLTSPHFRPNLFTFIMKRVVEYHQAKKNAEVFMLYDLLSNEIEMMSSNRINTYNVLRNIKPFFTILEKPFTKLLSSWGSDEGPAVALQRFSEDLGSKEAHALVSVIKNLDSIDRQTALEQLRGMNNMFTRSQIENYRRRRKITTDLLGIPIKATHFIIILNFVLVIVMMVTVILQSTNF</sequence>
<keyword evidence="1" id="KW-0812">Transmembrane</keyword>
<organism evidence="2 3">
    <name type="scientific">Caldibacillus debilis</name>
    <dbReference type="NCBI Taxonomy" id="301148"/>
    <lineage>
        <taxon>Bacteria</taxon>
        <taxon>Bacillati</taxon>
        <taxon>Bacillota</taxon>
        <taxon>Bacilli</taxon>
        <taxon>Bacillales</taxon>
        <taxon>Bacillaceae</taxon>
        <taxon>Caldibacillus</taxon>
    </lineage>
</organism>
<evidence type="ECO:0000256" key="1">
    <source>
        <dbReference type="SAM" id="Phobius"/>
    </source>
</evidence>
<keyword evidence="1" id="KW-1133">Transmembrane helix</keyword>
<keyword evidence="1" id="KW-0472">Membrane</keyword>
<feature type="transmembrane region" description="Helical" evidence="1">
    <location>
        <begin position="113"/>
        <end position="131"/>
    </location>
</feature>